<dbReference type="InterPro" id="IPR009080">
    <property type="entry name" value="tRNAsynth_Ia_anticodon-bd"/>
</dbReference>
<comment type="subunit">
    <text evidence="2 12">Monomer.</text>
</comment>
<evidence type="ECO:0000256" key="4">
    <source>
        <dbReference type="ARBA" id="ARBA00022598"/>
    </source>
</evidence>
<evidence type="ECO:0000256" key="7">
    <source>
        <dbReference type="ARBA" id="ARBA00022833"/>
    </source>
</evidence>
<feature type="short sequence motif" description="'KMSKS' region" evidence="12">
    <location>
        <begin position="284"/>
        <end position="288"/>
    </location>
</feature>
<dbReference type="InterPro" id="IPR024909">
    <property type="entry name" value="Cys-tRNA/MSH_ligase"/>
</dbReference>
<dbReference type="InterPro" id="IPR032678">
    <property type="entry name" value="tRNA-synt_1_cat_dom"/>
</dbReference>
<evidence type="ECO:0000256" key="9">
    <source>
        <dbReference type="ARBA" id="ARBA00022917"/>
    </source>
</evidence>
<evidence type="ECO:0000256" key="5">
    <source>
        <dbReference type="ARBA" id="ARBA00022723"/>
    </source>
</evidence>
<organism evidence="14 15">
    <name type="scientific">Fodinicola feengrottensis</name>
    <dbReference type="NCBI Taxonomy" id="435914"/>
    <lineage>
        <taxon>Bacteria</taxon>
        <taxon>Bacillati</taxon>
        <taxon>Actinomycetota</taxon>
        <taxon>Actinomycetes</taxon>
        <taxon>Mycobacteriales</taxon>
        <taxon>Fodinicola</taxon>
    </lineage>
</organism>
<evidence type="ECO:0000256" key="11">
    <source>
        <dbReference type="ARBA" id="ARBA00047398"/>
    </source>
</evidence>
<dbReference type="Pfam" id="PF01406">
    <property type="entry name" value="tRNA-synt_1e"/>
    <property type="match status" value="1"/>
</dbReference>
<dbReference type="InterPro" id="IPR015803">
    <property type="entry name" value="Cys-tRNA-ligase"/>
</dbReference>
<dbReference type="PRINTS" id="PR00983">
    <property type="entry name" value="TRNASYNTHCYS"/>
</dbReference>
<dbReference type="EC" id="6.1.1.16" evidence="12"/>
<evidence type="ECO:0000313" key="15">
    <source>
        <dbReference type="Proteomes" id="UP001500618"/>
    </source>
</evidence>
<dbReference type="GO" id="GO:0016874">
    <property type="term" value="F:ligase activity"/>
    <property type="evidence" value="ECO:0007669"/>
    <property type="project" value="UniProtKB-KW"/>
</dbReference>
<dbReference type="NCBIfam" id="TIGR00435">
    <property type="entry name" value="cysS"/>
    <property type="match status" value="1"/>
</dbReference>
<dbReference type="InterPro" id="IPR056411">
    <property type="entry name" value="CysS_C"/>
</dbReference>
<keyword evidence="9 12" id="KW-0648">Protein biosynthesis</keyword>
<evidence type="ECO:0000259" key="13">
    <source>
        <dbReference type="SMART" id="SM00840"/>
    </source>
</evidence>
<name>A0ABN2IG87_9ACTN</name>
<gene>
    <name evidence="12 14" type="primary">cysS</name>
    <name evidence="14" type="ORF">GCM10009765_62040</name>
</gene>
<feature type="binding site" evidence="12">
    <location>
        <position position="228"/>
    </location>
    <ligand>
        <name>Zn(2+)</name>
        <dbReference type="ChEBI" id="CHEBI:29105"/>
    </ligand>
</feature>
<dbReference type="Gene3D" id="3.40.50.620">
    <property type="entry name" value="HUPs"/>
    <property type="match status" value="1"/>
</dbReference>
<keyword evidence="6 12" id="KW-0547">Nucleotide-binding</keyword>
<feature type="binding site" evidence="12">
    <location>
        <position position="287"/>
    </location>
    <ligand>
        <name>ATP</name>
        <dbReference type="ChEBI" id="CHEBI:30616"/>
    </ligand>
</feature>
<keyword evidence="7 12" id="KW-0862">Zinc</keyword>
<evidence type="ECO:0000256" key="2">
    <source>
        <dbReference type="ARBA" id="ARBA00011245"/>
    </source>
</evidence>
<feature type="domain" description="Cysteinyl-tRNA synthetase class Ia DALR" evidence="13">
    <location>
        <begin position="359"/>
        <end position="421"/>
    </location>
</feature>
<comment type="cofactor">
    <cofactor evidence="12">
        <name>Zn(2+)</name>
        <dbReference type="ChEBI" id="CHEBI:29105"/>
    </cofactor>
    <text evidence="12">Binds 1 zinc ion per subunit.</text>
</comment>
<keyword evidence="3 12" id="KW-0963">Cytoplasm</keyword>
<dbReference type="SMART" id="SM00840">
    <property type="entry name" value="DALR_2"/>
    <property type="match status" value="1"/>
</dbReference>
<dbReference type="PANTHER" id="PTHR10890:SF30">
    <property type="entry name" value="CYSTEINE--TRNA LIGASE"/>
    <property type="match status" value="1"/>
</dbReference>
<dbReference type="Gene3D" id="1.20.120.1910">
    <property type="entry name" value="Cysteine-tRNA ligase, C-terminal anti-codon recognition domain"/>
    <property type="match status" value="1"/>
</dbReference>
<keyword evidence="4 12" id="KW-0436">Ligase</keyword>
<feature type="short sequence motif" description="'HIGH' region" evidence="12">
    <location>
        <begin position="49"/>
        <end position="59"/>
    </location>
</feature>
<keyword evidence="15" id="KW-1185">Reference proteome</keyword>
<comment type="subcellular location">
    <subcellularLocation>
        <location evidence="12">Cytoplasm</location>
    </subcellularLocation>
</comment>
<dbReference type="SUPFAM" id="SSF52374">
    <property type="entry name" value="Nucleotidylyl transferase"/>
    <property type="match status" value="1"/>
</dbReference>
<accession>A0ABN2IG87</accession>
<sequence>MDLAVLTRPVTASNTLVGVSLRLYDSLSRSVRDFTPVTPGQVGMYLCGMTVDAVPHIGHLRGGLNFDVLLRWLRHSGYEVTYVRNVTDIDDKILRRAADAGEQWWARAARIERVLTASYQLLGCLPPTVEPRATGHIPEMVEMMRRLIAAGHAYAADGDVYFDVASWPAYGELSGQQVDAMQQGETLATGKRSAVDFTLWKGTKPGEPATASWASPWGPGRPGWHLECSAMAGKYLGPAFDIHGGGIDLVFPHHENEIAQSRADGQQFSAFWLHNAWVTLAGEKMSKSLGNVLSLDAVTQIARPIEVRYYLSTPHYRSTIAYSEEALAEAVTAYRRIEDFVVRASEKVGEVPAVDLPEAFVAAMDDDLGVPRAVAVVHDTIREGNTALQSEDLPAVRAALGNVRAMLGILGLDSSAPEWAGGASADQSGDRLREVVDALVAGILTARQDARNRKDFATADALRDNLKAAGVQVEDGAAGSRWTLER</sequence>
<evidence type="ECO:0000256" key="10">
    <source>
        <dbReference type="ARBA" id="ARBA00023146"/>
    </source>
</evidence>
<feature type="binding site" evidence="12">
    <location>
        <position position="257"/>
    </location>
    <ligand>
        <name>Zn(2+)</name>
        <dbReference type="ChEBI" id="CHEBI:29105"/>
    </ligand>
</feature>
<dbReference type="HAMAP" id="MF_00041">
    <property type="entry name" value="Cys_tRNA_synth"/>
    <property type="match status" value="1"/>
</dbReference>
<feature type="binding site" evidence="12">
    <location>
        <position position="253"/>
    </location>
    <ligand>
        <name>Zn(2+)</name>
        <dbReference type="ChEBI" id="CHEBI:29105"/>
    </ligand>
</feature>
<dbReference type="InterPro" id="IPR014729">
    <property type="entry name" value="Rossmann-like_a/b/a_fold"/>
</dbReference>
<evidence type="ECO:0000256" key="8">
    <source>
        <dbReference type="ARBA" id="ARBA00022840"/>
    </source>
</evidence>
<keyword evidence="10 12" id="KW-0030">Aminoacyl-tRNA synthetase</keyword>
<keyword evidence="5 12" id="KW-0479">Metal-binding</keyword>
<dbReference type="Pfam" id="PF09190">
    <property type="entry name" value="DALR_2"/>
    <property type="match status" value="1"/>
</dbReference>
<comment type="similarity">
    <text evidence="1 12">Belongs to the class-I aminoacyl-tRNA synthetase family.</text>
</comment>
<dbReference type="SUPFAM" id="SSF47323">
    <property type="entry name" value="Anticodon-binding domain of a subclass of class I aminoacyl-tRNA synthetases"/>
    <property type="match status" value="1"/>
</dbReference>
<comment type="catalytic activity">
    <reaction evidence="11 12">
        <text>tRNA(Cys) + L-cysteine + ATP = L-cysteinyl-tRNA(Cys) + AMP + diphosphate</text>
        <dbReference type="Rhea" id="RHEA:17773"/>
        <dbReference type="Rhea" id="RHEA-COMP:9661"/>
        <dbReference type="Rhea" id="RHEA-COMP:9679"/>
        <dbReference type="ChEBI" id="CHEBI:30616"/>
        <dbReference type="ChEBI" id="CHEBI:33019"/>
        <dbReference type="ChEBI" id="CHEBI:35235"/>
        <dbReference type="ChEBI" id="CHEBI:78442"/>
        <dbReference type="ChEBI" id="CHEBI:78517"/>
        <dbReference type="ChEBI" id="CHEBI:456215"/>
        <dbReference type="EC" id="6.1.1.16"/>
    </reaction>
</comment>
<evidence type="ECO:0000256" key="3">
    <source>
        <dbReference type="ARBA" id="ARBA00022490"/>
    </source>
</evidence>
<dbReference type="EMBL" id="BAAANY010000030">
    <property type="protein sequence ID" value="GAA1704478.1"/>
    <property type="molecule type" value="Genomic_DNA"/>
</dbReference>
<feature type="binding site" evidence="12">
    <location>
        <position position="47"/>
    </location>
    <ligand>
        <name>Zn(2+)</name>
        <dbReference type="ChEBI" id="CHEBI:29105"/>
    </ligand>
</feature>
<evidence type="ECO:0000313" key="14">
    <source>
        <dbReference type="EMBL" id="GAA1704478.1"/>
    </source>
</evidence>
<evidence type="ECO:0000256" key="1">
    <source>
        <dbReference type="ARBA" id="ARBA00005594"/>
    </source>
</evidence>
<protein>
    <recommendedName>
        <fullName evidence="12">Cysteine--tRNA ligase</fullName>
        <ecNumber evidence="12">6.1.1.16</ecNumber>
    </recommendedName>
    <alternativeName>
        <fullName evidence="12">Cysteinyl-tRNA synthetase</fullName>
        <shortName evidence="12">CysRS</shortName>
    </alternativeName>
</protein>
<dbReference type="Proteomes" id="UP001500618">
    <property type="component" value="Unassembled WGS sequence"/>
</dbReference>
<evidence type="ECO:0000256" key="6">
    <source>
        <dbReference type="ARBA" id="ARBA00022741"/>
    </source>
</evidence>
<evidence type="ECO:0000256" key="12">
    <source>
        <dbReference type="HAMAP-Rule" id="MF_00041"/>
    </source>
</evidence>
<dbReference type="PANTHER" id="PTHR10890">
    <property type="entry name" value="CYSTEINYL-TRNA SYNTHETASE"/>
    <property type="match status" value="1"/>
</dbReference>
<comment type="caution">
    <text evidence="14">The sequence shown here is derived from an EMBL/GenBank/DDBJ whole genome shotgun (WGS) entry which is preliminary data.</text>
</comment>
<dbReference type="CDD" id="cd00672">
    <property type="entry name" value="CysRS_core"/>
    <property type="match status" value="1"/>
</dbReference>
<dbReference type="Pfam" id="PF23493">
    <property type="entry name" value="CysS_C"/>
    <property type="match status" value="1"/>
</dbReference>
<reference evidence="14 15" key="1">
    <citation type="journal article" date="2019" name="Int. J. Syst. Evol. Microbiol.">
        <title>The Global Catalogue of Microorganisms (GCM) 10K type strain sequencing project: providing services to taxonomists for standard genome sequencing and annotation.</title>
        <authorList>
            <consortium name="The Broad Institute Genomics Platform"/>
            <consortium name="The Broad Institute Genome Sequencing Center for Infectious Disease"/>
            <person name="Wu L."/>
            <person name="Ma J."/>
        </authorList>
    </citation>
    <scope>NUCLEOTIDE SEQUENCE [LARGE SCALE GENOMIC DNA]</scope>
    <source>
        <strain evidence="14 15">JCM 14718</strain>
    </source>
</reference>
<keyword evidence="8 12" id="KW-0067">ATP-binding</keyword>
<dbReference type="InterPro" id="IPR015273">
    <property type="entry name" value="Cys-tRNA-synt_Ia_DALR"/>
</dbReference>
<proteinExistence type="inferred from homology"/>